<feature type="domain" description="PDZ" evidence="5">
    <location>
        <begin position="215"/>
        <end position="268"/>
    </location>
</feature>
<dbReference type="SUPFAM" id="SSF50494">
    <property type="entry name" value="Trypsin-like serine proteases"/>
    <property type="match status" value="1"/>
</dbReference>
<dbReference type="PANTHER" id="PTHR22939:SF129">
    <property type="entry name" value="SERINE PROTEASE HTRA2, MITOCHONDRIAL"/>
    <property type="match status" value="1"/>
</dbReference>
<dbReference type="AlphaFoldDB" id="A0A4R7C5I9"/>
<dbReference type="InterPro" id="IPR001478">
    <property type="entry name" value="PDZ"/>
</dbReference>
<dbReference type="EMBL" id="SNZR01000011">
    <property type="protein sequence ID" value="TDR93451.1"/>
    <property type="molecule type" value="Genomic_DNA"/>
</dbReference>
<dbReference type="Pfam" id="PF13365">
    <property type="entry name" value="Trypsin_2"/>
    <property type="match status" value="1"/>
</dbReference>
<dbReference type="PANTHER" id="PTHR22939">
    <property type="entry name" value="SERINE PROTEASE FAMILY S1C HTRA-RELATED"/>
    <property type="match status" value="1"/>
</dbReference>
<evidence type="ECO:0000256" key="4">
    <source>
        <dbReference type="ARBA" id="ARBA00022825"/>
    </source>
</evidence>
<organism evidence="6 7">
    <name type="scientific">Enterovirga rhinocerotis</name>
    <dbReference type="NCBI Taxonomy" id="1339210"/>
    <lineage>
        <taxon>Bacteria</taxon>
        <taxon>Pseudomonadati</taxon>
        <taxon>Pseudomonadota</taxon>
        <taxon>Alphaproteobacteria</taxon>
        <taxon>Hyphomicrobiales</taxon>
        <taxon>Methylobacteriaceae</taxon>
        <taxon>Enterovirga</taxon>
    </lineage>
</organism>
<gene>
    <name evidence="6" type="ORF">EV668_0712</name>
</gene>
<evidence type="ECO:0000259" key="5">
    <source>
        <dbReference type="PROSITE" id="PS50106"/>
    </source>
</evidence>
<dbReference type="SMART" id="SM00228">
    <property type="entry name" value="PDZ"/>
    <property type="match status" value="1"/>
</dbReference>
<reference evidence="6 7" key="1">
    <citation type="submission" date="2019-03" db="EMBL/GenBank/DDBJ databases">
        <title>Genomic Encyclopedia of Type Strains, Phase IV (KMG-IV): sequencing the most valuable type-strain genomes for metagenomic binning, comparative biology and taxonomic classification.</title>
        <authorList>
            <person name="Goeker M."/>
        </authorList>
    </citation>
    <scope>NUCLEOTIDE SEQUENCE [LARGE SCALE GENOMIC DNA]</scope>
    <source>
        <strain evidence="6 7">DSM 25903</strain>
    </source>
</reference>
<dbReference type="PROSITE" id="PS50106">
    <property type="entry name" value="PDZ"/>
    <property type="match status" value="1"/>
</dbReference>
<dbReference type="Pfam" id="PF13180">
    <property type="entry name" value="PDZ_2"/>
    <property type="match status" value="1"/>
</dbReference>
<evidence type="ECO:0000256" key="3">
    <source>
        <dbReference type="ARBA" id="ARBA00022801"/>
    </source>
</evidence>
<dbReference type="InterPro" id="IPR009003">
    <property type="entry name" value="Peptidase_S1_PA"/>
</dbReference>
<comment type="similarity">
    <text evidence="1">Belongs to the peptidase S1C family.</text>
</comment>
<dbReference type="GO" id="GO:0006508">
    <property type="term" value="P:proteolysis"/>
    <property type="evidence" value="ECO:0007669"/>
    <property type="project" value="UniProtKB-KW"/>
</dbReference>
<accession>A0A4R7C5I9</accession>
<dbReference type="OrthoDB" id="7296822at2"/>
<keyword evidence="3" id="KW-0378">Hydrolase</keyword>
<keyword evidence="4" id="KW-0720">Serine protease</keyword>
<dbReference type="Gene3D" id="2.40.10.120">
    <property type="match status" value="1"/>
</dbReference>
<comment type="caution">
    <text evidence="6">The sequence shown here is derived from an EMBL/GenBank/DDBJ whole genome shotgun (WGS) entry which is preliminary data.</text>
</comment>
<dbReference type="GO" id="GO:0004252">
    <property type="term" value="F:serine-type endopeptidase activity"/>
    <property type="evidence" value="ECO:0007669"/>
    <property type="project" value="InterPro"/>
</dbReference>
<protein>
    <submittedName>
        <fullName evidence="6">S1-C subfamily serine protease</fullName>
    </submittedName>
</protein>
<dbReference type="InterPro" id="IPR036034">
    <property type="entry name" value="PDZ_sf"/>
</dbReference>
<dbReference type="SUPFAM" id="SSF50156">
    <property type="entry name" value="PDZ domain-like"/>
    <property type="match status" value="1"/>
</dbReference>
<dbReference type="Proteomes" id="UP000295122">
    <property type="component" value="Unassembled WGS sequence"/>
</dbReference>
<evidence type="ECO:0000313" key="6">
    <source>
        <dbReference type="EMBL" id="TDR93451.1"/>
    </source>
</evidence>
<evidence type="ECO:0000256" key="2">
    <source>
        <dbReference type="ARBA" id="ARBA00022670"/>
    </source>
</evidence>
<evidence type="ECO:0000313" key="7">
    <source>
        <dbReference type="Proteomes" id="UP000295122"/>
    </source>
</evidence>
<dbReference type="RefSeq" id="WP_133768452.1">
    <property type="nucleotide sequence ID" value="NZ_SNZR01000011.1"/>
</dbReference>
<proteinExistence type="inferred from homology"/>
<dbReference type="InterPro" id="IPR001940">
    <property type="entry name" value="Peptidase_S1C"/>
</dbReference>
<dbReference type="PRINTS" id="PR00834">
    <property type="entry name" value="PROTEASES2C"/>
</dbReference>
<sequence>MSSDWKVPPAVQPRPQAYDFDLDRALSSVVGLTTSIPVDAFTADTLGRERAGHGVLIREDGIVLTIGYLITEASSVWLTTHDGRVVPGHVIGFDGETGFGLVQALGRLDVPAMPLGSSADLEPGDPVVIAGAGGRRRSVAAQVVMRQEFAGYWEYVLDDALFVAPSHPHWGGTAVIGESGELLGIGSLQLQQDEAQDRSQSINMVVPIDLLKPILPDMLRQGQADRPPRPWLGLFAAEIGGQVTIAGVVSGGPAEAAGLQVGDVVVGVADAQPRDLAAFFRSVWNAGPAGTEVMLRLLRDGRPVDVAVASADRMRLLKRPVLH</sequence>
<name>A0A4R7C5I9_9HYPH</name>
<keyword evidence="2 6" id="KW-0645">Protease</keyword>
<dbReference type="Gene3D" id="2.30.42.10">
    <property type="match status" value="1"/>
</dbReference>
<keyword evidence="7" id="KW-1185">Reference proteome</keyword>
<evidence type="ECO:0000256" key="1">
    <source>
        <dbReference type="ARBA" id="ARBA00010541"/>
    </source>
</evidence>